<dbReference type="HOGENOM" id="CLU_1154617_0_0_0"/>
<dbReference type="AlphaFoldDB" id="A0A081C4V4"/>
<accession>A0A081C4V4</accession>
<dbReference type="Proteomes" id="UP000030661">
    <property type="component" value="Unassembled WGS sequence"/>
</dbReference>
<protein>
    <submittedName>
        <fullName evidence="1">Uncharacterized protein</fullName>
    </submittedName>
</protein>
<dbReference type="EMBL" id="DF820470">
    <property type="protein sequence ID" value="GAK59609.1"/>
    <property type="molecule type" value="Genomic_DNA"/>
</dbReference>
<keyword evidence="2" id="KW-1185">Reference proteome</keyword>
<sequence length="240" mass="27264">MSNNQTFQVEAVSIQEAKDILKGKIPQGMVVISERVIFDGTEKLYGRGKTVDDAFQDAMSHALPDAEIIEKRTTSLPTTTRFEIKAFNDTDARIEAQQKIQPYSSIMNITVKIKGRKGFFGIGKDPNIYDVEVSHPAFVDITIRNKGTKAIIEAIVGFPKPPLPPKAEEMKKKWKAKAHQWWRSCNRSYCYCDDNSCLVDGENRDQSKRLNQGDGYIPLDSTRIYCEECTDRRLTRMFGT</sequence>
<evidence type="ECO:0000313" key="2">
    <source>
        <dbReference type="Proteomes" id="UP000030661"/>
    </source>
</evidence>
<reference evidence="1" key="1">
    <citation type="journal article" date="2015" name="PeerJ">
        <title>First genomic representation of candidate bacterial phylum KSB3 points to enhanced environmental sensing as a trigger of wastewater bulking.</title>
        <authorList>
            <person name="Sekiguchi Y."/>
            <person name="Ohashi A."/>
            <person name="Parks D.H."/>
            <person name="Yamauchi T."/>
            <person name="Tyson G.W."/>
            <person name="Hugenholtz P."/>
        </authorList>
    </citation>
    <scope>NUCLEOTIDE SEQUENCE [LARGE SCALE GENOMIC DNA]</scope>
</reference>
<organism evidence="1">
    <name type="scientific">Vecturithrix granuli</name>
    <dbReference type="NCBI Taxonomy" id="1499967"/>
    <lineage>
        <taxon>Bacteria</taxon>
        <taxon>Candidatus Moduliflexota</taxon>
        <taxon>Candidatus Vecturitrichia</taxon>
        <taxon>Candidatus Vecturitrichales</taxon>
        <taxon>Candidatus Vecturitrichaceae</taxon>
        <taxon>Candidatus Vecturithrix</taxon>
    </lineage>
</organism>
<gene>
    <name evidence="1" type="ORF">U27_06594</name>
</gene>
<name>A0A081C4V4_VECG1</name>
<dbReference type="STRING" id="1499967.U27_06594"/>
<evidence type="ECO:0000313" key="1">
    <source>
        <dbReference type="EMBL" id="GAK59609.1"/>
    </source>
</evidence>
<proteinExistence type="predicted"/>